<evidence type="ECO:0000256" key="12">
    <source>
        <dbReference type="ARBA" id="ARBA00023317"/>
    </source>
</evidence>
<feature type="domain" description="Pyruvate kinase barrel" evidence="15">
    <location>
        <begin position="11"/>
        <end position="331"/>
    </location>
</feature>
<dbReference type="Pfam" id="PF00224">
    <property type="entry name" value="PK"/>
    <property type="match status" value="1"/>
</dbReference>
<gene>
    <name evidence="17" type="primary">pyk</name>
    <name evidence="17" type="ORF">ENP47_06485</name>
</gene>
<dbReference type="Gene3D" id="3.40.1380.20">
    <property type="entry name" value="Pyruvate kinase, C-terminal domain"/>
    <property type="match status" value="1"/>
</dbReference>
<dbReference type="GO" id="GO:0016301">
    <property type="term" value="F:kinase activity"/>
    <property type="evidence" value="ECO:0007669"/>
    <property type="project" value="UniProtKB-KW"/>
</dbReference>
<dbReference type="AlphaFoldDB" id="A0A7C2BFA2"/>
<dbReference type="InterPro" id="IPR015793">
    <property type="entry name" value="Pyrv_Knase_brl"/>
</dbReference>
<dbReference type="EC" id="2.7.1.40" evidence="4 13"/>
<evidence type="ECO:0000256" key="10">
    <source>
        <dbReference type="ARBA" id="ARBA00022842"/>
    </source>
</evidence>
<dbReference type="GO" id="GO:0005524">
    <property type="term" value="F:ATP binding"/>
    <property type="evidence" value="ECO:0007669"/>
    <property type="project" value="UniProtKB-KW"/>
</dbReference>
<dbReference type="InterPro" id="IPR018209">
    <property type="entry name" value="Pyrv_Knase_AS"/>
</dbReference>
<keyword evidence="12 17" id="KW-0670">Pyruvate</keyword>
<dbReference type="SUPFAM" id="SSF51621">
    <property type="entry name" value="Phosphoenolpyruvate/pyruvate domain"/>
    <property type="match status" value="1"/>
</dbReference>
<comment type="cofactor">
    <cofactor evidence="1">
        <name>K(+)</name>
        <dbReference type="ChEBI" id="CHEBI:29103"/>
    </cofactor>
</comment>
<dbReference type="InterPro" id="IPR001697">
    <property type="entry name" value="Pyr_Knase"/>
</dbReference>
<evidence type="ECO:0000256" key="11">
    <source>
        <dbReference type="ARBA" id="ARBA00023152"/>
    </source>
</evidence>
<evidence type="ECO:0000256" key="1">
    <source>
        <dbReference type="ARBA" id="ARBA00001958"/>
    </source>
</evidence>
<dbReference type="InterPro" id="IPR015806">
    <property type="entry name" value="Pyrv_Knase_insert_dom_sf"/>
</dbReference>
<organism evidence="17">
    <name type="scientific">Thermomicrobium roseum</name>
    <dbReference type="NCBI Taxonomy" id="500"/>
    <lineage>
        <taxon>Bacteria</taxon>
        <taxon>Pseudomonadati</taxon>
        <taxon>Thermomicrobiota</taxon>
        <taxon>Thermomicrobia</taxon>
        <taxon>Thermomicrobiales</taxon>
        <taxon>Thermomicrobiaceae</taxon>
        <taxon>Thermomicrobium</taxon>
    </lineage>
</organism>
<dbReference type="NCBIfam" id="NF004491">
    <property type="entry name" value="PRK05826.1"/>
    <property type="match status" value="1"/>
</dbReference>
<keyword evidence="6" id="KW-0479">Metal-binding</keyword>
<protein>
    <recommendedName>
        <fullName evidence="4 13">Pyruvate kinase</fullName>
        <ecNumber evidence="4 13">2.7.1.40</ecNumber>
    </recommendedName>
</protein>
<keyword evidence="10 14" id="KW-0460">Magnesium</keyword>
<keyword evidence="8 14" id="KW-0418">Kinase</keyword>
<evidence type="ECO:0000313" key="17">
    <source>
        <dbReference type="EMBL" id="HEF65225.1"/>
    </source>
</evidence>
<feature type="domain" description="Pyruvate kinase C-terminal" evidence="16">
    <location>
        <begin position="362"/>
        <end position="475"/>
    </location>
</feature>
<evidence type="ECO:0000256" key="9">
    <source>
        <dbReference type="ARBA" id="ARBA00022840"/>
    </source>
</evidence>
<evidence type="ECO:0000256" key="7">
    <source>
        <dbReference type="ARBA" id="ARBA00022741"/>
    </source>
</evidence>
<dbReference type="GO" id="GO:0000287">
    <property type="term" value="F:magnesium ion binding"/>
    <property type="evidence" value="ECO:0007669"/>
    <property type="project" value="UniProtKB-UniRule"/>
</dbReference>
<dbReference type="GO" id="GO:0030955">
    <property type="term" value="F:potassium ion binding"/>
    <property type="evidence" value="ECO:0007669"/>
    <property type="project" value="UniProtKB-UniRule"/>
</dbReference>
<evidence type="ECO:0000259" key="16">
    <source>
        <dbReference type="Pfam" id="PF02887"/>
    </source>
</evidence>
<dbReference type="PROSITE" id="PS00110">
    <property type="entry name" value="PYRUVATE_KINASE"/>
    <property type="match status" value="1"/>
</dbReference>
<comment type="caution">
    <text evidence="17">The sequence shown here is derived from an EMBL/GenBank/DDBJ whole genome shotgun (WGS) entry which is preliminary data.</text>
</comment>
<evidence type="ECO:0000259" key="15">
    <source>
        <dbReference type="Pfam" id="PF00224"/>
    </source>
</evidence>
<reference evidence="17" key="1">
    <citation type="journal article" date="2020" name="mSystems">
        <title>Genome- and Community-Level Interaction Insights into Carbon Utilization and Element Cycling Functions of Hydrothermarchaeota in Hydrothermal Sediment.</title>
        <authorList>
            <person name="Zhou Z."/>
            <person name="Liu Y."/>
            <person name="Xu W."/>
            <person name="Pan J."/>
            <person name="Luo Z.H."/>
            <person name="Li M."/>
        </authorList>
    </citation>
    <scope>NUCLEOTIDE SEQUENCE [LARGE SCALE GENOMIC DNA]</scope>
    <source>
        <strain evidence="17">SpSt-222</strain>
    </source>
</reference>
<dbReference type="InterPro" id="IPR040442">
    <property type="entry name" value="Pyrv_kinase-like_dom_sf"/>
</dbReference>
<dbReference type="InterPro" id="IPR015795">
    <property type="entry name" value="Pyrv_Knase_C"/>
</dbReference>
<dbReference type="PRINTS" id="PR01050">
    <property type="entry name" value="PYRUVTKNASE"/>
</dbReference>
<evidence type="ECO:0000256" key="4">
    <source>
        <dbReference type="ARBA" id="ARBA00012142"/>
    </source>
</evidence>
<dbReference type="InterPro" id="IPR011037">
    <property type="entry name" value="Pyrv_Knase-like_insert_dom_sf"/>
</dbReference>
<dbReference type="UniPathway" id="UPA00109">
    <property type="reaction ID" value="UER00188"/>
</dbReference>
<keyword evidence="9" id="KW-0067">ATP-binding</keyword>
<dbReference type="GO" id="GO:0004743">
    <property type="term" value="F:pyruvate kinase activity"/>
    <property type="evidence" value="ECO:0007669"/>
    <property type="project" value="UniProtKB-UniRule"/>
</dbReference>
<dbReference type="InterPro" id="IPR036918">
    <property type="entry name" value="Pyrv_Knase_C_sf"/>
</dbReference>
<dbReference type="SUPFAM" id="SSF50800">
    <property type="entry name" value="PK beta-barrel domain-like"/>
    <property type="match status" value="1"/>
</dbReference>
<dbReference type="Gene3D" id="2.40.33.10">
    <property type="entry name" value="PK beta-barrel domain-like"/>
    <property type="match status" value="1"/>
</dbReference>
<keyword evidence="7" id="KW-0547">Nucleotide-binding</keyword>
<sequence>MGESRKSQCQRRAKIVATIGPASWDEPILRELIAAGVDVFRVNAAHNAPEERRAIVARLRAAAEAAGRPIAILQDLASWKPRTGPLGGEPFRLLRETRIRLVPGNEPITPDRISIDDPELVARLQPGHRVLISDGLIELVIEAREGEELIARVMRGGQLRGRQGVAVPGVLGRPFTLSERDRADIAFAVEHELEYIGVSFVTAPEDVLAVRQVVQELGGRVRLVAKIERPEALTAIREIARVSDAIMVARGDLGVQLPPEEVPVAQKRIIRVARASGIPSIIATQMLESMTMQPIPTRAEVSDVANAVLEGADALMLSAETATGQYPVEAVTMMHRIIVTTEQHLAPIPIPEEEEPMTIAATIARTATDLARRWRAVRVIVAITRSGFTAREVARERPGVPIVAVTCDPFVARQLALVWGVLPIAVSAFAETSEELIEQAARAVCTTGLAAPQDHAVFIASLRYFPEPGHADTLHLRQL</sequence>
<evidence type="ECO:0000256" key="8">
    <source>
        <dbReference type="ARBA" id="ARBA00022777"/>
    </source>
</evidence>
<dbReference type="NCBIfam" id="TIGR01064">
    <property type="entry name" value="pyruv_kin"/>
    <property type="match status" value="1"/>
</dbReference>
<comment type="similarity">
    <text evidence="3 14">Belongs to the pyruvate kinase family.</text>
</comment>
<keyword evidence="11 14" id="KW-0324">Glycolysis</keyword>
<dbReference type="InterPro" id="IPR015813">
    <property type="entry name" value="Pyrv/PenolPyrv_kinase-like_dom"/>
</dbReference>
<dbReference type="PANTHER" id="PTHR11817">
    <property type="entry name" value="PYRUVATE KINASE"/>
    <property type="match status" value="1"/>
</dbReference>
<comment type="pathway">
    <text evidence="2 14">Carbohydrate degradation; glycolysis; pyruvate from D-glyceraldehyde 3-phosphate: step 5/5.</text>
</comment>
<evidence type="ECO:0000256" key="13">
    <source>
        <dbReference type="NCBIfam" id="TIGR01064"/>
    </source>
</evidence>
<dbReference type="Gene3D" id="3.20.20.60">
    <property type="entry name" value="Phosphoenolpyruvate-binding domains"/>
    <property type="match status" value="1"/>
</dbReference>
<accession>A0A7C2BFA2</accession>
<dbReference type="Pfam" id="PF02887">
    <property type="entry name" value="PK_C"/>
    <property type="match status" value="1"/>
</dbReference>
<dbReference type="EMBL" id="DSJL01000011">
    <property type="protein sequence ID" value="HEF65225.1"/>
    <property type="molecule type" value="Genomic_DNA"/>
</dbReference>
<proteinExistence type="inferred from homology"/>
<evidence type="ECO:0000256" key="14">
    <source>
        <dbReference type="RuleBase" id="RU000504"/>
    </source>
</evidence>
<name>A0A7C2BFA2_THERO</name>
<comment type="catalytic activity">
    <reaction evidence="14">
        <text>pyruvate + ATP = phosphoenolpyruvate + ADP + H(+)</text>
        <dbReference type="Rhea" id="RHEA:18157"/>
        <dbReference type="ChEBI" id="CHEBI:15361"/>
        <dbReference type="ChEBI" id="CHEBI:15378"/>
        <dbReference type="ChEBI" id="CHEBI:30616"/>
        <dbReference type="ChEBI" id="CHEBI:58702"/>
        <dbReference type="ChEBI" id="CHEBI:456216"/>
        <dbReference type="EC" id="2.7.1.40"/>
    </reaction>
</comment>
<dbReference type="SUPFAM" id="SSF52935">
    <property type="entry name" value="PK C-terminal domain-like"/>
    <property type="match status" value="1"/>
</dbReference>
<evidence type="ECO:0000256" key="2">
    <source>
        <dbReference type="ARBA" id="ARBA00004997"/>
    </source>
</evidence>
<keyword evidence="5 14" id="KW-0808">Transferase</keyword>
<evidence type="ECO:0000256" key="5">
    <source>
        <dbReference type="ARBA" id="ARBA00022679"/>
    </source>
</evidence>
<evidence type="ECO:0000256" key="6">
    <source>
        <dbReference type="ARBA" id="ARBA00022723"/>
    </source>
</evidence>
<evidence type="ECO:0000256" key="3">
    <source>
        <dbReference type="ARBA" id="ARBA00008663"/>
    </source>
</evidence>